<evidence type="ECO:0000313" key="3">
    <source>
        <dbReference type="Proteomes" id="UP000326532"/>
    </source>
</evidence>
<name>A0A5N6DFF7_ASPPA</name>
<gene>
    <name evidence="2" type="ORF">BDV34DRAFT_227114</name>
</gene>
<feature type="region of interest" description="Disordered" evidence="1">
    <location>
        <begin position="294"/>
        <end position="319"/>
    </location>
</feature>
<dbReference type="InterPro" id="IPR010816">
    <property type="entry name" value="Het-C"/>
</dbReference>
<sequence length="475" mass="53661">MDESEILPHVGRNTKVELHGAQNDVYPVVTGTFGGVDFSHSVLGELSDKVTRSEVQSLEGVITDSQSGSPESFVQDLLSMIPAGLVDDSEAQANKMEEFKTESENAKQYSQDVSPREPEEWTCYLEGVRPELVEQIQDHITVFVFSVLAPYVLPIIKQVKVELQTGSSEVIQSSREQQHIVFENDESSNPTHSMLSKDHFSNVLNEPAGALASEIIKWTVPQLMECWDSEDIDITRTLDRIIVGVFHHPALREYGEDGAADVRQIMFHTVEEWWHGKTEEEQEDLREQFTRQGVFESGHGNSLESNRTDPSSLEEAAAEAAGDGTLRGLVSGLVSSVGSMLLKDPESHSPDGTVMVDRYDTHGRLNNRGEQHQYEYQEPYDEEASLEEQRPPWNVRHENYDKGELCNGQTFGYNSEETYRSRLDEYSDGNGEIRYGYDDRPVRDELVMILLVHIMLDSRPPYADAERQGYENDKP</sequence>
<proteinExistence type="predicted"/>
<dbReference type="PANTHER" id="PTHR14905:SF11">
    <property type="entry name" value="TINC (EUROFUNG)"/>
    <property type="match status" value="1"/>
</dbReference>
<dbReference type="InterPro" id="IPR052577">
    <property type="entry name" value="VWA7"/>
</dbReference>
<evidence type="ECO:0000256" key="1">
    <source>
        <dbReference type="SAM" id="MobiDB-lite"/>
    </source>
</evidence>
<dbReference type="Pfam" id="PF07217">
    <property type="entry name" value="Het-C"/>
    <property type="match status" value="2"/>
</dbReference>
<evidence type="ECO:0000313" key="2">
    <source>
        <dbReference type="EMBL" id="KAB8203657.1"/>
    </source>
</evidence>
<dbReference type="AlphaFoldDB" id="A0A5N6DFF7"/>
<dbReference type="VEuPathDB" id="FungiDB:BDV34DRAFT_227114"/>
<protein>
    <submittedName>
        <fullName evidence="2">Heterokaryon incompatibility protein Het-C-domain-containing protein</fullName>
    </submittedName>
</protein>
<accession>A0A5N6DFF7</accession>
<dbReference type="PANTHER" id="PTHR14905">
    <property type="entry name" value="NG37"/>
    <property type="match status" value="1"/>
</dbReference>
<organism evidence="2 3">
    <name type="scientific">Aspergillus parasiticus</name>
    <dbReference type="NCBI Taxonomy" id="5067"/>
    <lineage>
        <taxon>Eukaryota</taxon>
        <taxon>Fungi</taxon>
        <taxon>Dikarya</taxon>
        <taxon>Ascomycota</taxon>
        <taxon>Pezizomycotina</taxon>
        <taxon>Eurotiomycetes</taxon>
        <taxon>Eurotiomycetidae</taxon>
        <taxon>Eurotiales</taxon>
        <taxon>Aspergillaceae</taxon>
        <taxon>Aspergillus</taxon>
        <taxon>Aspergillus subgen. Circumdati</taxon>
    </lineage>
</organism>
<feature type="compositionally biased region" description="Polar residues" evidence="1">
    <location>
        <begin position="299"/>
        <end position="311"/>
    </location>
</feature>
<dbReference type="Proteomes" id="UP000326532">
    <property type="component" value="Unassembled WGS sequence"/>
</dbReference>
<dbReference type="EMBL" id="ML734988">
    <property type="protein sequence ID" value="KAB8203657.1"/>
    <property type="molecule type" value="Genomic_DNA"/>
</dbReference>
<keyword evidence="3" id="KW-1185">Reference proteome</keyword>
<reference evidence="2 3" key="1">
    <citation type="submission" date="2019-04" db="EMBL/GenBank/DDBJ databases">
        <title>Fungal friends and foes A comparative genomics study of 23 Aspergillus species from section Flavi.</title>
        <authorList>
            <consortium name="DOE Joint Genome Institute"/>
            <person name="Kjaerbolling I."/>
            <person name="Vesth T.C."/>
            <person name="Frisvad J.C."/>
            <person name="Nybo J.L."/>
            <person name="Theobald S."/>
            <person name="Kildgaard S."/>
            <person name="Petersen T.I."/>
            <person name="Kuo A."/>
            <person name="Sato A."/>
            <person name="Lyhne E.K."/>
            <person name="Kogle M.E."/>
            <person name="Wiebenga A."/>
            <person name="Kun R.S."/>
            <person name="Lubbers R.J."/>
            <person name="Makela M.R."/>
            <person name="Barry K."/>
            <person name="Chovatia M."/>
            <person name="Clum A."/>
            <person name="Daum C."/>
            <person name="Haridas S."/>
            <person name="He G."/>
            <person name="LaButti K."/>
            <person name="Lipzen A."/>
            <person name="Mondo S."/>
            <person name="Pangilinan J."/>
            <person name="Riley R."/>
            <person name="Salamov A."/>
            <person name="Simmons B.A."/>
            <person name="Magnuson J.K."/>
            <person name="Henrissat B."/>
            <person name="Mortensen U.H."/>
            <person name="Larsen T.O."/>
            <person name="De vries R.P."/>
            <person name="Grigoriev I.V."/>
            <person name="Machida M."/>
            <person name="Baker S.E."/>
            <person name="Andersen M.R."/>
        </authorList>
    </citation>
    <scope>NUCLEOTIDE SEQUENCE [LARGE SCALE GENOMIC DNA]</scope>
    <source>
        <strain evidence="2 3">CBS 117618</strain>
    </source>
</reference>